<dbReference type="NCBIfam" id="TIGR00530">
    <property type="entry name" value="AGP_acyltrn"/>
    <property type="match status" value="1"/>
</dbReference>
<feature type="transmembrane region" description="Helical" evidence="5">
    <location>
        <begin position="12"/>
        <end position="34"/>
    </location>
</feature>
<keyword evidence="8" id="KW-1185">Reference proteome</keyword>
<evidence type="ECO:0000256" key="5">
    <source>
        <dbReference type="SAM" id="Phobius"/>
    </source>
</evidence>
<keyword evidence="4" id="KW-0444">Lipid biosynthesis</keyword>
<name>B7K3J7_RIPO1</name>
<proteinExistence type="inferred from homology"/>
<dbReference type="HOGENOM" id="CLU_027938_4_5_3"/>
<dbReference type="SMART" id="SM00563">
    <property type="entry name" value="PlsC"/>
    <property type="match status" value="1"/>
</dbReference>
<gene>
    <name evidence="7" type="ordered locus">PCC8801_1274</name>
</gene>
<dbReference type="Pfam" id="PF01553">
    <property type="entry name" value="Acyltransferase"/>
    <property type="match status" value="1"/>
</dbReference>
<keyword evidence="5" id="KW-0472">Membrane</keyword>
<evidence type="ECO:0000256" key="1">
    <source>
        <dbReference type="ARBA" id="ARBA00008655"/>
    </source>
</evidence>
<evidence type="ECO:0000256" key="2">
    <source>
        <dbReference type="ARBA" id="ARBA00022679"/>
    </source>
</evidence>
<dbReference type="EC" id="2.3.1.51" evidence="4"/>
<evidence type="ECO:0000259" key="6">
    <source>
        <dbReference type="SMART" id="SM00563"/>
    </source>
</evidence>
<dbReference type="InterPro" id="IPR002123">
    <property type="entry name" value="Plipid/glycerol_acylTrfase"/>
</dbReference>
<evidence type="ECO:0000313" key="7">
    <source>
        <dbReference type="EMBL" id="ACK65339.1"/>
    </source>
</evidence>
<evidence type="ECO:0000256" key="4">
    <source>
        <dbReference type="RuleBase" id="RU361267"/>
    </source>
</evidence>
<feature type="domain" description="Phospholipid/glycerol acyltransferase" evidence="6">
    <location>
        <begin position="50"/>
        <end position="162"/>
    </location>
</feature>
<dbReference type="RefSeq" id="WP_012594613.1">
    <property type="nucleotide sequence ID" value="NC_011726.1"/>
</dbReference>
<dbReference type="OrthoDB" id="9803035at2"/>
<accession>B7K3J7</accession>
<comment type="similarity">
    <text evidence="1 4">Belongs to the 1-acyl-sn-glycerol-3-phosphate acyltransferase family.</text>
</comment>
<dbReference type="BRENDA" id="2.3.1.51">
    <property type="organism ID" value="17286"/>
</dbReference>
<sequence>MVDYEFQSREPIFNLIPYFLFKGIIIAPIFHTYFQGRIHGIQNLPVENPLIIVSNHASYFDPPILASSVNRPVAYMAKEELFEVPWLREGIRLYGAYPVKRGSGDRGAIRAALQALQEGWIVGIFLEGTRTPDGRIHDPKLGAAMIAAKAQLPLLPVCLWGTQKILQKGIPFPLPVPLTLRIGELIDPPASSKRGALEAVTQKCATAINALHDLGR</sequence>
<keyword evidence="5" id="KW-1133">Transmembrane helix</keyword>
<dbReference type="AlphaFoldDB" id="B7K3J7"/>
<keyword evidence="4" id="KW-1208">Phospholipid metabolism</keyword>
<dbReference type="GO" id="GO:0003841">
    <property type="term" value="F:1-acylglycerol-3-phosphate O-acyltransferase activity"/>
    <property type="evidence" value="ECO:0007669"/>
    <property type="project" value="UniProtKB-UniRule"/>
</dbReference>
<dbReference type="PANTHER" id="PTHR10434:SF11">
    <property type="entry name" value="1-ACYL-SN-GLYCEROL-3-PHOSPHATE ACYLTRANSFERASE"/>
    <property type="match status" value="1"/>
</dbReference>
<dbReference type="STRING" id="41431.PCC8801_1274"/>
<keyword evidence="4" id="KW-0443">Lipid metabolism</keyword>
<keyword evidence="3 4" id="KW-0012">Acyltransferase</keyword>
<organism evidence="7 8">
    <name type="scientific">Rippkaea orientalis (strain PCC 8801 / RF-1)</name>
    <name type="common">Cyanothece sp. (strain PCC 8801)</name>
    <dbReference type="NCBI Taxonomy" id="41431"/>
    <lineage>
        <taxon>Bacteria</taxon>
        <taxon>Bacillati</taxon>
        <taxon>Cyanobacteriota</taxon>
        <taxon>Cyanophyceae</taxon>
        <taxon>Oscillatoriophycideae</taxon>
        <taxon>Chroococcales</taxon>
        <taxon>Aphanothecaceae</taxon>
        <taxon>Rippkaea</taxon>
        <taxon>Rippkaea orientalis</taxon>
    </lineage>
</organism>
<keyword evidence="4" id="KW-0594">Phospholipid biosynthesis</keyword>
<dbReference type="Proteomes" id="UP000008204">
    <property type="component" value="Chromosome"/>
</dbReference>
<dbReference type="KEGG" id="cyp:PCC8801_1274"/>
<evidence type="ECO:0000313" key="8">
    <source>
        <dbReference type="Proteomes" id="UP000008204"/>
    </source>
</evidence>
<dbReference type="GO" id="GO:0016020">
    <property type="term" value="C:membrane"/>
    <property type="evidence" value="ECO:0007669"/>
    <property type="project" value="InterPro"/>
</dbReference>
<reference evidence="8" key="1">
    <citation type="journal article" date="2011" name="MBio">
        <title>Novel metabolic attributes of the genus Cyanothece, comprising a group of unicellular nitrogen-fixing Cyanobacteria.</title>
        <authorList>
            <person name="Bandyopadhyay A."/>
            <person name="Elvitigala T."/>
            <person name="Welsh E."/>
            <person name="Stockel J."/>
            <person name="Liberton M."/>
            <person name="Min H."/>
            <person name="Sherman L.A."/>
            <person name="Pakrasi H.B."/>
        </authorList>
    </citation>
    <scope>NUCLEOTIDE SEQUENCE [LARGE SCALE GENOMIC DNA]</scope>
    <source>
        <strain evidence="8">PCC 8801</strain>
    </source>
</reference>
<dbReference type="eggNOG" id="COG0204">
    <property type="taxonomic scope" value="Bacteria"/>
</dbReference>
<dbReference type="InterPro" id="IPR004552">
    <property type="entry name" value="AGP_acyltrans"/>
</dbReference>
<dbReference type="EMBL" id="CP001287">
    <property type="protein sequence ID" value="ACK65339.1"/>
    <property type="molecule type" value="Genomic_DNA"/>
</dbReference>
<comment type="catalytic activity">
    <reaction evidence="4">
        <text>a 1-acyl-sn-glycero-3-phosphate + an acyl-CoA = a 1,2-diacyl-sn-glycero-3-phosphate + CoA</text>
        <dbReference type="Rhea" id="RHEA:19709"/>
        <dbReference type="ChEBI" id="CHEBI:57287"/>
        <dbReference type="ChEBI" id="CHEBI:57970"/>
        <dbReference type="ChEBI" id="CHEBI:58342"/>
        <dbReference type="ChEBI" id="CHEBI:58608"/>
        <dbReference type="EC" id="2.3.1.51"/>
    </reaction>
</comment>
<evidence type="ECO:0000256" key="3">
    <source>
        <dbReference type="ARBA" id="ARBA00023315"/>
    </source>
</evidence>
<keyword evidence="5" id="KW-0812">Transmembrane</keyword>
<comment type="domain">
    <text evidence="4">The HXXXXD motif is essential for acyltransferase activity and may constitute the binding site for the phosphate moiety of the glycerol-3-phosphate.</text>
</comment>
<dbReference type="CDD" id="cd07989">
    <property type="entry name" value="LPLAT_AGPAT-like"/>
    <property type="match status" value="1"/>
</dbReference>
<keyword evidence="2 4" id="KW-0808">Transferase</keyword>
<dbReference type="GO" id="GO:0006654">
    <property type="term" value="P:phosphatidic acid biosynthetic process"/>
    <property type="evidence" value="ECO:0007669"/>
    <property type="project" value="TreeGrafter"/>
</dbReference>
<dbReference type="SUPFAM" id="SSF69593">
    <property type="entry name" value="Glycerol-3-phosphate (1)-acyltransferase"/>
    <property type="match status" value="1"/>
</dbReference>
<protein>
    <recommendedName>
        <fullName evidence="4">1-acyl-sn-glycerol-3-phosphate acyltransferase</fullName>
        <ecNumber evidence="4">2.3.1.51</ecNumber>
    </recommendedName>
</protein>
<dbReference type="PANTHER" id="PTHR10434">
    <property type="entry name" value="1-ACYL-SN-GLYCEROL-3-PHOSPHATE ACYLTRANSFERASE"/>
    <property type="match status" value="1"/>
</dbReference>